<accession>A0A8S1ZJC5</accession>
<protein>
    <recommendedName>
        <fullName evidence="1">Replication protein A 70 kDa DNA-binding subunit B/D first OB fold domain-containing protein</fullName>
    </recommendedName>
</protein>
<dbReference type="Proteomes" id="UP000682877">
    <property type="component" value="Chromosome 1"/>
</dbReference>
<dbReference type="InterPro" id="IPR003871">
    <property type="entry name" value="RFA1B/D_OB_1st"/>
</dbReference>
<dbReference type="SUPFAM" id="SSF50249">
    <property type="entry name" value="Nucleic acid-binding proteins"/>
    <property type="match status" value="1"/>
</dbReference>
<sequence length="228" mass="26446">MILADKRGSMIEAKINSELISKYNSEFKDGERIVVHHFQLEMVTRDKRTTNHIYRINFLPSTNLNPIPAKDALVYALYEVSFCDVLAYELSRSHLINLIGYVVNIDEIQYSDPNKRSRDNAMTDFKIKDAGNYILSCVANGDSAEHFHEEWRRIRRPWIVCVLQWWDIYKVPGRMVIQSVGRCSRLDLNPNMHEVDEFREMSSGRFVGEPGSFRSGIGYQINVLPRNA</sequence>
<keyword evidence="3" id="KW-1185">Reference proteome</keyword>
<reference evidence="2" key="1">
    <citation type="submission" date="2021-01" db="EMBL/GenBank/DDBJ databases">
        <authorList>
            <person name="Bezrukov I."/>
        </authorList>
    </citation>
    <scope>NUCLEOTIDE SEQUENCE</scope>
</reference>
<dbReference type="InterPro" id="IPR012340">
    <property type="entry name" value="NA-bd_OB-fold"/>
</dbReference>
<dbReference type="EMBL" id="LR999451">
    <property type="protein sequence ID" value="CAE5959967.1"/>
    <property type="molecule type" value="Genomic_DNA"/>
</dbReference>
<name>A0A8S1ZJC5_ARAAE</name>
<evidence type="ECO:0000313" key="3">
    <source>
        <dbReference type="Proteomes" id="UP000682877"/>
    </source>
</evidence>
<organism evidence="2 3">
    <name type="scientific">Arabidopsis arenosa</name>
    <name type="common">Sand rock-cress</name>
    <name type="synonym">Cardaminopsis arenosa</name>
    <dbReference type="NCBI Taxonomy" id="38785"/>
    <lineage>
        <taxon>Eukaryota</taxon>
        <taxon>Viridiplantae</taxon>
        <taxon>Streptophyta</taxon>
        <taxon>Embryophyta</taxon>
        <taxon>Tracheophyta</taxon>
        <taxon>Spermatophyta</taxon>
        <taxon>Magnoliopsida</taxon>
        <taxon>eudicotyledons</taxon>
        <taxon>Gunneridae</taxon>
        <taxon>Pentapetalae</taxon>
        <taxon>rosids</taxon>
        <taxon>malvids</taxon>
        <taxon>Brassicales</taxon>
        <taxon>Brassicaceae</taxon>
        <taxon>Camelineae</taxon>
        <taxon>Arabidopsis</taxon>
    </lineage>
</organism>
<dbReference type="Pfam" id="PF02721">
    <property type="entry name" value="DUF223"/>
    <property type="match status" value="1"/>
</dbReference>
<dbReference type="AlphaFoldDB" id="A0A8S1ZJC5"/>
<gene>
    <name evidence="2" type="ORF">AARE701A_LOCUS3438</name>
</gene>
<feature type="domain" description="Replication protein A 70 kDa DNA-binding subunit B/D first OB fold" evidence="1">
    <location>
        <begin position="1"/>
        <end position="65"/>
    </location>
</feature>
<evidence type="ECO:0000259" key="1">
    <source>
        <dbReference type="Pfam" id="PF02721"/>
    </source>
</evidence>
<dbReference type="Gene3D" id="2.40.50.140">
    <property type="entry name" value="Nucleic acid-binding proteins"/>
    <property type="match status" value="2"/>
</dbReference>
<dbReference type="CDD" id="cd04481">
    <property type="entry name" value="RPA1_DBD_B_like"/>
    <property type="match status" value="1"/>
</dbReference>
<proteinExistence type="predicted"/>
<evidence type="ECO:0000313" key="2">
    <source>
        <dbReference type="EMBL" id="CAE5959967.1"/>
    </source>
</evidence>